<reference evidence="1" key="1">
    <citation type="journal article" date="2020" name="New Phytol.">
        <title>Comparative genomics reveals dynamic genome evolution in host specialist ectomycorrhizal fungi.</title>
        <authorList>
            <person name="Lofgren L.A."/>
            <person name="Nguyen N.H."/>
            <person name="Vilgalys R."/>
            <person name="Ruytinx J."/>
            <person name="Liao H.L."/>
            <person name="Branco S."/>
            <person name="Kuo A."/>
            <person name="LaButti K."/>
            <person name="Lipzen A."/>
            <person name="Andreopoulos W."/>
            <person name="Pangilinan J."/>
            <person name="Riley R."/>
            <person name="Hundley H."/>
            <person name="Na H."/>
            <person name="Barry K."/>
            <person name="Grigoriev I.V."/>
            <person name="Stajich J.E."/>
            <person name="Kennedy P.G."/>
        </authorList>
    </citation>
    <scope>NUCLEOTIDE SEQUENCE</scope>
    <source>
        <strain evidence="1">FC423</strain>
    </source>
</reference>
<evidence type="ECO:0000313" key="2">
    <source>
        <dbReference type="Proteomes" id="UP000823399"/>
    </source>
</evidence>
<dbReference type="OrthoDB" id="2676920at2759"/>
<evidence type="ECO:0000313" key="1">
    <source>
        <dbReference type="EMBL" id="KAG2097747.1"/>
    </source>
</evidence>
<proteinExistence type="predicted"/>
<protein>
    <submittedName>
        <fullName evidence="1">Uncharacterized protein</fullName>
    </submittedName>
</protein>
<dbReference type="RefSeq" id="XP_041288646.1">
    <property type="nucleotide sequence ID" value="XM_041434095.1"/>
</dbReference>
<comment type="caution">
    <text evidence="1">The sequence shown here is derived from an EMBL/GenBank/DDBJ whole genome shotgun (WGS) entry which is preliminary data.</text>
</comment>
<dbReference type="GeneID" id="64696354"/>
<organism evidence="1 2">
    <name type="scientific">Suillus discolor</name>
    <dbReference type="NCBI Taxonomy" id="1912936"/>
    <lineage>
        <taxon>Eukaryota</taxon>
        <taxon>Fungi</taxon>
        <taxon>Dikarya</taxon>
        <taxon>Basidiomycota</taxon>
        <taxon>Agaricomycotina</taxon>
        <taxon>Agaricomycetes</taxon>
        <taxon>Agaricomycetidae</taxon>
        <taxon>Boletales</taxon>
        <taxon>Suillineae</taxon>
        <taxon>Suillaceae</taxon>
        <taxon>Suillus</taxon>
    </lineage>
</organism>
<sequence>MVLRTYSASDFVPAAFSLSPFYSGFILSSHYTYLYQDIAWISRINKASRRPQELKPEDFNLWLPSQLPDGTPIDQTLAGHEWELHYAQALDALNEVHSHLRLRSHMYKYKDKNVRGQAGSTHTKKIIDAMESRKHASVLKYRRARSALLSLGHRLEKCSWELTMRPLLDSDVKPMGDMEQQWRGTISWIWYPLGVVQGLCPRTPVVGGGGIIARRDEMSAGIFEMARVLVEGVHNSLNTQLSTCTRGAVSFQRLWSDVPTLVSGGVLILESGEIDAPTIDTPPQL</sequence>
<accession>A0A9P7EZH1</accession>
<gene>
    <name evidence="1" type="ORF">F5147DRAFT_656285</name>
</gene>
<dbReference type="AlphaFoldDB" id="A0A9P7EZH1"/>
<keyword evidence="2" id="KW-1185">Reference proteome</keyword>
<dbReference type="Proteomes" id="UP000823399">
    <property type="component" value="Unassembled WGS sequence"/>
</dbReference>
<name>A0A9P7EZH1_9AGAM</name>
<dbReference type="EMBL" id="JABBWM010000064">
    <property type="protein sequence ID" value="KAG2097747.1"/>
    <property type="molecule type" value="Genomic_DNA"/>
</dbReference>